<feature type="transmembrane region" description="Helical" evidence="5">
    <location>
        <begin position="158"/>
        <end position="182"/>
    </location>
</feature>
<dbReference type="PROSITE" id="PS50262">
    <property type="entry name" value="G_PROTEIN_RECEP_F1_2"/>
    <property type="match status" value="1"/>
</dbReference>
<keyword evidence="7" id="KW-1185">Reference proteome</keyword>
<evidence type="ECO:0000256" key="4">
    <source>
        <dbReference type="ARBA" id="ARBA00023136"/>
    </source>
</evidence>
<dbReference type="AlphaFoldDB" id="A0A1I7ZCM6"/>
<organism evidence="7 8">
    <name type="scientific">Steinernema glaseri</name>
    <dbReference type="NCBI Taxonomy" id="37863"/>
    <lineage>
        <taxon>Eukaryota</taxon>
        <taxon>Metazoa</taxon>
        <taxon>Ecdysozoa</taxon>
        <taxon>Nematoda</taxon>
        <taxon>Chromadorea</taxon>
        <taxon>Rhabditida</taxon>
        <taxon>Tylenchina</taxon>
        <taxon>Panagrolaimomorpha</taxon>
        <taxon>Strongyloidoidea</taxon>
        <taxon>Steinernematidae</taxon>
        <taxon>Steinernema</taxon>
    </lineage>
</organism>
<name>A0A1I7ZCM6_9BILA</name>
<dbReference type="InterPro" id="IPR017452">
    <property type="entry name" value="GPCR_Rhodpsn_7TM"/>
</dbReference>
<dbReference type="CDD" id="cd00637">
    <property type="entry name" value="7tm_classA_rhodopsin-like"/>
    <property type="match status" value="1"/>
</dbReference>
<dbReference type="SMART" id="SM01381">
    <property type="entry name" value="7TM_GPCR_Srsx"/>
    <property type="match status" value="1"/>
</dbReference>
<dbReference type="PANTHER" id="PTHR23360">
    <property type="entry name" value="G-PROTEIN COUPLED RECEPTORS FAMILY 1 PROFILE DOMAIN-CONTAINING PROTEIN-RELATED"/>
    <property type="match status" value="1"/>
</dbReference>
<dbReference type="WBParaSite" id="L893_g24828.t1">
    <property type="protein sequence ID" value="L893_g24828.t1"/>
    <property type="gene ID" value="L893_g24828"/>
</dbReference>
<feature type="transmembrane region" description="Helical" evidence="5">
    <location>
        <begin position="21"/>
        <end position="44"/>
    </location>
</feature>
<feature type="transmembrane region" description="Helical" evidence="5">
    <location>
        <begin position="83"/>
        <end position="105"/>
    </location>
</feature>
<feature type="transmembrane region" description="Helical" evidence="5">
    <location>
        <begin position="117"/>
        <end position="137"/>
    </location>
</feature>
<evidence type="ECO:0000256" key="3">
    <source>
        <dbReference type="ARBA" id="ARBA00022989"/>
    </source>
</evidence>
<evidence type="ECO:0000256" key="2">
    <source>
        <dbReference type="ARBA" id="ARBA00022692"/>
    </source>
</evidence>
<dbReference type="SUPFAM" id="SSF81321">
    <property type="entry name" value="Family A G protein-coupled receptor-like"/>
    <property type="match status" value="1"/>
</dbReference>
<evidence type="ECO:0000259" key="6">
    <source>
        <dbReference type="PROSITE" id="PS50262"/>
    </source>
</evidence>
<feature type="transmembrane region" description="Helical" evidence="5">
    <location>
        <begin position="242"/>
        <end position="265"/>
    </location>
</feature>
<dbReference type="GO" id="GO:0016020">
    <property type="term" value="C:membrane"/>
    <property type="evidence" value="ECO:0007669"/>
    <property type="project" value="UniProtKB-SubCell"/>
</dbReference>
<dbReference type="Gene3D" id="1.20.1070.10">
    <property type="entry name" value="Rhodopsin 7-helix transmembrane proteins"/>
    <property type="match status" value="1"/>
</dbReference>
<keyword evidence="3 5" id="KW-1133">Transmembrane helix</keyword>
<feature type="domain" description="G-protein coupled receptors family 1 profile" evidence="6">
    <location>
        <begin position="62"/>
        <end position="308"/>
    </location>
</feature>
<dbReference type="Pfam" id="PF10320">
    <property type="entry name" value="7TM_GPCR_Srsx"/>
    <property type="match status" value="1"/>
</dbReference>
<dbReference type="PANTHER" id="PTHR23360:SF16">
    <property type="entry name" value="G-PROTEIN COUPLED RECEPTORS FAMILY 1 PROFILE DOMAIN-CONTAINING PROTEIN"/>
    <property type="match status" value="1"/>
</dbReference>
<sequence length="349" mass="39562">MVRQEEKKNTTANKSTIVFQYIQVRSIPMALVSWYLPPSIAFYIQKYGAVYLFVTVIVGFFANGFIVLITFRSRYLRSPCNILIAIQAAMDILTSFGHLVYFYFLYTETLIPFSQCYFYQFIPCSAMNITTALMLAIGLDRFLCLKYAVKYKTWPVKIYTSMVLTACVLYDALIKLVGYATLTDDPVICLIADGYVGLGKDTWVGTQVLINCAVVFVYKNIRSEMKLLEDDGKEAKKLVRSLYTIVLFYTFGWLMTMCLLGVLRVLTTEYGSFKAKATVYFRPNLVVTCELFAGVFANVNMVIPAFVYYQRSTVYNMAFKRFFRGGKVGTASGSYAVASTGRSAYIYKG</sequence>
<dbReference type="Proteomes" id="UP000095287">
    <property type="component" value="Unplaced"/>
</dbReference>
<evidence type="ECO:0000313" key="8">
    <source>
        <dbReference type="WBParaSite" id="L893_g24828.t1"/>
    </source>
</evidence>
<comment type="subcellular location">
    <subcellularLocation>
        <location evidence="1">Membrane</location>
    </subcellularLocation>
</comment>
<proteinExistence type="predicted"/>
<reference evidence="8" key="1">
    <citation type="submission" date="2016-11" db="UniProtKB">
        <authorList>
            <consortium name="WormBaseParasite"/>
        </authorList>
    </citation>
    <scope>IDENTIFICATION</scope>
</reference>
<feature type="transmembrane region" description="Helical" evidence="5">
    <location>
        <begin position="285"/>
        <end position="309"/>
    </location>
</feature>
<keyword evidence="4 5" id="KW-0472">Membrane</keyword>
<evidence type="ECO:0000313" key="7">
    <source>
        <dbReference type="Proteomes" id="UP000095287"/>
    </source>
</evidence>
<feature type="transmembrane region" description="Helical" evidence="5">
    <location>
        <begin position="50"/>
        <end position="71"/>
    </location>
</feature>
<feature type="transmembrane region" description="Helical" evidence="5">
    <location>
        <begin position="202"/>
        <end position="221"/>
    </location>
</feature>
<dbReference type="GO" id="GO:0004930">
    <property type="term" value="F:G protein-coupled receptor activity"/>
    <property type="evidence" value="ECO:0007669"/>
    <property type="project" value="InterPro"/>
</dbReference>
<keyword evidence="2 5" id="KW-0812">Transmembrane</keyword>
<protein>
    <submittedName>
        <fullName evidence="8">G_PROTEIN_RECEP_F1_2 domain-containing protein</fullName>
    </submittedName>
</protein>
<dbReference type="InterPro" id="IPR019424">
    <property type="entry name" value="7TM_GPCR_Srsx"/>
</dbReference>
<evidence type="ECO:0000256" key="1">
    <source>
        <dbReference type="ARBA" id="ARBA00004370"/>
    </source>
</evidence>
<dbReference type="InterPro" id="IPR000276">
    <property type="entry name" value="GPCR_Rhodpsn"/>
</dbReference>
<evidence type="ECO:0000256" key="5">
    <source>
        <dbReference type="SAM" id="Phobius"/>
    </source>
</evidence>
<dbReference type="InterPro" id="IPR047130">
    <property type="entry name" value="7TM_GPCR_Srsx_nematod"/>
</dbReference>
<dbReference type="PROSITE" id="PS00237">
    <property type="entry name" value="G_PROTEIN_RECEP_F1_1"/>
    <property type="match status" value="1"/>
</dbReference>
<accession>A0A1I7ZCM6</accession>